<keyword evidence="7" id="KW-0234">DNA repair</keyword>
<feature type="domain" description="Methylated-DNA-[protein]-cysteine S-methyltransferase DNA binding" evidence="9">
    <location>
        <begin position="88"/>
        <end position="166"/>
    </location>
</feature>
<evidence type="ECO:0000256" key="8">
    <source>
        <dbReference type="ARBA" id="ARBA00049348"/>
    </source>
</evidence>
<evidence type="ECO:0000256" key="7">
    <source>
        <dbReference type="ARBA" id="ARBA00023204"/>
    </source>
</evidence>
<dbReference type="InterPro" id="IPR014048">
    <property type="entry name" value="MethylDNA_cys_MeTrfase_DNA-bd"/>
</dbReference>
<evidence type="ECO:0000256" key="2">
    <source>
        <dbReference type="ARBA" id="ARBA00008711"/>
    </source>
</evidence>
<reference evidence="11" key="1">
    <citation type="submission" date="2022-06" db="EMBL/GenBank/DDBJ databases">
        <title>WGS of actinobacteria.</title>
        <authorList>
            <person name="Thawai C."/>
        </authorList>
    </citation>
    <scope>NUCLEOTIDE SEQUENCE</scope>
    <source>
        <strain evidence="11">AA8</strain>
    </source>
</reference>
<dbReference type="Gene3D" id="1.10.10.10">
    <property type="entry name" value="Winged helix-like DNA-binding domain superfamily/Winged helix DNA-binding domain"/>
    <property type="match status" value="1"/>
</dbReference>
<evidence type="ECO:0000256" key="1">
    <source>
        <dbReference type="ARBA" id="ARBA00001286"/>
    </source>
</evidence>
<dbReference type="InterPro" id="IPR008332">
    <property type="entry name" value="MethylG_MeTrfase_N"/>
</dbReference>
<dbReference type="CDD" id="cd06445">
    <property type="entry name" value="ATase"/>
    <property type="match status" value="1"/>
</dbReference>
<dbReference type="Pfam" id="PF01035">
    <property type="entry name" value="DNA_binding_1"/>
    <property type="match status" value="1"/>
</dbReference>
<comment type="catalytic activity">
    <reaction evidence="8">
        <text>a 6-O-methyl-2'-deoxyguanosine in DNA + L-cysteinyl-[protein] = S-methyl-L-cysteinyl-[protein] + a 2'-deoxyguanosine in DNA</text>
        <dbReference type="Rhea" id="RHEA:24000"/>
        <dbReference type="Rhea" id="RHEA-COMP:10131"/>
        <dbReference type="Rhea" id="RHEA-COMP:10132"/>
        <dbReference type="Rhea" id="RHEA-COMP:11367"/>
        <dbReference type="Rhea" id="RHEA-COMP:11368"/>
        <dbReference type="ChEBI" id="CHEBI:29950"/>
        <dbReference type="ChEBI" id="CHEBI:82612"/>
        <dbReference type="ChEBI" id="CHEBI:85445"/>
        <dbReference type="ChEBI" id="CHEBI:85448"/>
        <dbReference type="EC" id="2.1.1.63"/>
    </reaction>
</comment>
<dbReference type="InterPro" id="IPR036388">
    <property type="entry name" value="WH-like_DNA-bd_sf"/>
</dbReference>
<name>A0A9X2LK24_9ACTN</name>
<keyword evidence="12" id="KW-1185">Reference proteome</keyword>
<evidence type="ECO:0000256" key="3">
    <source>
        <dbReference type="ARBA" id="ARBA00011918"/>
    </source>
</evidence>
<protein>
    <recommendedName>
        <fullName evidence="3">methylated-DNA--[protein]-cysteine S-methyltransferase</fullName>
        <ecNumber evidence="3">2.1.1.63</ecNumber>
    </recommendedName>
</protein>
<dbReference type="RefSeq" id="WP_206329074.1">
    <property type="nucleotide sequence ID" value="NZ_JAATER010000039.1"/>
</dbReference>
<evidence type="ECO:0000259" key="9">
    <source>
        <dbReference type="Pfam" id="PF01035"/>
    </source>
</evidence>
<comment type="catalytic activity">
    <reaction evidence="1">
        <text>a 4-O-methyl-thymidine in DNA + L-cysteinyl-[protein] = a thymidine in DNA + S-methyl-L-cysteinyl-[protein]</text>
        <dbReference type="Rhea" id="RHEA:53428"/>
        <dbReference type="Rhea" id="RHEA-COMP:10131"/>
        <dbReference type="Rhea" id="RHEA-COMP:10132"/>
        <dbReference type="Rhea" id="RHEA-COMP:13555"/>
        <dbReference type="Rhea" id="RHEA-COMP:13556"/>
        <dbReference type="ChEBI" id="CHEBI:29950"/>
        <dbReference type="ChEBI" id="CHEBI:82612"/>
        <dbReference type="ChEBI" id="CHEBI:137386"/>
        <dbReference type="ChEBI" id="CHEBI:137387"/>
        <dbReference type="EC" id="2.1.1.63"/>
    </reaction>
</comment>
<comment type="caution">
    <text evidence="11">The sequence shown here is derived from an EMBL/GenBank/DDBJ whole genome shotgun (WGS) entry which is preliminary data.</text>
</comment>
<dbReference type="FunFam" id="1.10.10.10:FF:000214">
    <property type="entry name" value="Methylated-DNA--protein-cysteine methyltransferase"/>
    <property type="match status" value="1"/>
</dbReference>
<dbReference type="Proteomes" id="UP001142374">
    <property type="component" value="Unassembled WGS sequence"/>
</dbReference>
<dbReference type="Pfam" id="PF02870">
    <property type="entry name" value="Methyltransf_1N"/>
    <property type="match status" value="1"/>
</dbReference>
<dbReference type="EMBL" id="JANIID010000021">
    <property type="protein sequence ID" value="MCQ8772404.1"/>
    <property type="molecule type" value="Genomic_DNA"/>
</dbReference>
<keyword evidence="6" id="KW-0227">DNA damage</keyword>
<sequence length="171" mass="18122">MTAQGMRSSTLPTPLGPFSLLTVEDGILAAGFTAEPNGLLAELPAPWREHEPVPAEVPEPYASALAAYFDGEVEAIDALPVVQSGSGFRTAAWREMRRVRPGTTVSYQELAASAGKPGAARAAGAACAYNLVPLVVPCHRIRRSDGSLGGYYYGLAVKRWLLDHERGAGSR</sequence>
<feature type="domain" description="Methylguanine DNA methyltransferase ribonuclease-like" evidence="10">
    <location>
        <begin position="6"/>
        <end position="81"/>
    </location>
</feature>
<dbReference type="PANTHER" id="PTHR10815:SF13">
    <property type="entry name" value="METHYLATED-DNA--PROTEIN-CYSTEINE METHYLTRANSFERASE"/>
    <property type="match status" value="1"/>
</dbReference>
<keyword evidence="4" id="KW-0489">Methyltransferase</keyword>
<dbReference type="AlphaFoldDB" id="A0A9X2LK24"/>
<organism evidence="11 12">
    <name type="scientific">Streptomyces telluris</name>
    <dbReference type="NCBI Taxonomy" id="2720021"/>
    <lineage>
        <taxon>Bacteria</taxon>
        <taxon>Bacillati</taxon>
        <taxon>Actinomycetota</taxon>
        <taxon>Actinomycetes</taxon>
        <taxon>Kitasatosporales</taxon>
        <taxon>Streptomycetaceae</taxon>
        <taxon>Streptomyces</taxon>
    </lineage>
</organism>
<evidence type="ECO:0000259" key="10">
    <source>
        <dbReference type="Pfam" id="PF02870"/>
    </source>
</evidence>
<proteinExistence type="inferred from homology"/>
<dbReference type="GO" id="GO:0032259">
    <property type="term" value="P:methylation"/>
    <property type="evidence" value="ECO:0007669"/>
    <property type="project" value="UniProtKB-KW"/>
</dbReference>
<evidence type="ECO:0000256" key="5">
    <source>
        <dbReference type="ARBA" id="ARBA00022679"/>
    </source>
</evidence>
<comment type="similarity">
    <text evidence="2">Belongs to the MGMT family.</text>
</comment>
<dbReference type="InterPro" id="IPR036631">
    <property type="entry name" value="MGMT_N_sf"/>
</dbReference>
<evidence type="ECO:0000256" key="6">
    <source>
        <dbReference type="ARBA" id="ARBA00022763"/>
    </source>
</evidence>
<accession>A0A9X2LK24</accession>
<dbReference type="GO" id="GO:0003908">
    <property type="term" value="F:methylated-DNA-[protein]-cysteine S-methyltransferase activity"/>
    <property type="evidence" value="ECO:0007669"/>
    <property type="project" value="UniProtKB-EC"/>
</dbReference>
<evidence type="ECO:0000313" key="11">
    <source>
        <dbReference type="EMBL" id="MCQ8772404.1"/>
    </source>
</evidence>
<dbReference type="NCBIfam" id="TIGR00589">
    <property type="entry name" value="ogt"/>
    <property type="match status" value="1"/>
</dbReference>
<dbReference type="SUPFAM" id="SSF46767">
    <property type="entry name" value="Methylated DNA-protein cysteine methyltransferase, C-terminal domain"/>
    <property type="match status" value="1"/>
</dbReference>
<dbReference type="SUPFAM" id="SSF53155">
    <property type="entry name" value="Methylated DNA-protein cysteine methyltransferase domain"/>
    <property type="match status" value="1"/>
</dbReference>
<keyword evidence="5" id="KW-0808">Transferase</keyword>
<dbReference type="PANTHER" id="PTHR10815">
    <property type="entry name" value="METHYLATED-DNA--PROTEIN-CYSTEINE METHYLTRANSFERASE"/>
    <property type="match status" value="1"/>
</dbReference>
<dbReference type="InterPro" id="IPR036217">
    <property type="entry name" value="MethylDNA_cys_MeTrfase_DNAb"/>
</dbReference>
<dbReference type="GO" id="GO:0006281">
    <property type="term" value="P:DNA repair"/>
    <property type="evidence" value="ECO:0007669"/>
    <property type="project" value="UniProtKB-KW"/>
</dbReference>
<gene>
    <name evidence="11" type="ORF">NQU55_21910</name>
</gene>
<dbReference type="EC" id="2.1.1.63" evidence="3"/>
<evidence type="ECO:0000313" key="12">
    <source>
        <dbReference type="Proteomes" id="UP001142374"/>
    </source>
</evidence>
<evidence type="ECO:0000256" key="4">
    <source>
        <dbReference type="ARBA" id="ARBA00022603"/>
    </source>
</evidence>